<dbReference type="EMBL" id="JBFXLT010000165">
    <property type="protein sequence ID" value="KAL2802751.1"/>
    <property type="molecule type" value="Genomic_DNA"/>
</dbReference>
<dbReference type="Pfam" id="PF03659">
    <property type="entry name" value="Glyco_hydro_71"/>
    <property type="match status" value="1"/>
</dbReference>
<evidence type="ECO:0000313" key="3">
    <source>
        <dbReference type="Proteomes" id="UP001610334"/>
    </source>
</evidence>
<comment type="caution">
    <text evidence="2">The sequence shown here is derived from an EMBL/GenBank/DDBJ whole genome shotgun (WGS) entry which is preliminary data.</text>
</comment>
<dbReference type="InterPro" id="IPR005197">
    <property type="entry name" value="Glyco_hydro_71"/>
</dbReference>
<evidence type="ECO:0000313" key="2">
    <source>
        <dbReference type="EMBL" id="KAL2802751.1"/>
    </source>
</evidence>
<feature type="region of interest" description="Disordered" evidence="1">
    <location>
        <begin position="72"/>
        <end position="127"/>
    </location>
</feature>
<gene>
    <name evidence="2" type="ORF">BJX63DRAFT_437571</name>
</gene>
<sequence length="127" mass="14331">MSWDAWPIGAMSMSTTEDRAWMSYLNGKLYIMPVSPWFYTNLNKFNKNWVCVTAAASGSGIHAAERSDVGTTTLRLPNRARDRRRGHRESSDFGTTTLRLLNRARDRRKVAARGSDVGTTSFDPRTT</sequence>
<dbReference type="GO" id="GO:0016787">
    <property type="term" value="F:hydrolase activity"/>
    <property type="evidence" value="ECO:0007669"/>
    <property type="project" value="UniProtKB-KW"/>
</dbReference>
<organism evidence="2 3">
    <name type="scientific">Aspergillus granulosus</name>
    <dbReference type="NCBI Taxonomy" id="176169"/>
    <lineage>
        <taxon>Eukaryota</taxon>
        <taxon>Fungi</taxon>
        <taxon>Dikarya</taxon>
        <taxon>Ascomycota</taxon>
        <taxon>Pezizomycotina</taxon>
        <taxon>Eurotiomycetes</taxon>
        <taxon>Eurotiomycetidae</taxon>
        <taxon>Eurotiales</taxon>
        <taxon>Aspergillaceae</taxon>
        <taxon>Aspergillus</taxon>
        <taxon>Aspergillus subgen. Nidulantes</taxon>
    </lineage>
</organism>
<accession>A0ABR4GUJ4</accession>
<keyword evidence="2" id="KW-0378">Hydrolase</keyword>
<keyword evidence="3" id="KW-1185">Reference proteome</keyword>
<feature type="compositionally biased region" description="Polar residues" evidence="1">
    <location>
        <begin position="117"/>
        <end position="127"/>
    </location>
</feature>
<protein>
    <submittedName>
        <fullName evidence="2">Glycosyl hydrolase family 71-domain-containing protein</fullName>
    </submittedName>
</protein>
<reference evidence="2 3" key="1">
    <citation type="submission" date="2024-07" db="EMBL/GenBank/DDBJ databases">
        <title>Section-level genome sequencing and comparative genomics of Aspergillus sections Usti and Cavernicolus.</title>
        <authorList>
            <consortium name="Lawrence Berkeley National Laboratory"/>
            <person name="Nybo J.L."/>
            <person name="Vesth T.C."/>
            <person name="Theobald S."/>
            <person name="Frisvad J.C."/>
            <person name="Larsen T.O."/>
            <person name="Kjaerboelling I."/>
            <person name="Rothschild-Mancinelli K."/>
            <person name="Lyhne E.K."/>
            <person name="Kogle M.E."/>
            <person name="Barry K."/>
            <person name="Clum A."/>
            <person name="Na H."/>
            <person name="Ledsgaard L."/>
            <person name="Lin J."/>
            <person name="Lipzen A."/>
            <person name="Kuo A."/>
            <person name="Riley R."/>
            <person name="Mondo S."/>
            <person name="Labutti K."/>
            <person name="Haridas S."/>
            <person name="Pangalinan J."/>
            <person name="Salamov A.A."/>
            <person name="Simmons B.A."/>
            <person name="Magnuson J.K."/>
            <person name="Chen J."/>
            <person name="Drula E."/>
            <person name="Henrissat B."/>
            <person name="Wiebenga A."/>
            <person name="Lubbers R.J."/>
            <person name="Gomes A.C."/>
            <person name="Makela M.R."/>
            <person name="Stajich J."/>
            <person name="Grigoriev I.V."/>
            <person name="Mortensen U.H."/>
            <person name="De Vries R.P."/>
            <person name="Baker S.E."/>
            <person name="Andersen M.R."/>
        </authorList>
    </citation>
    <scope>NUCLEOTIDE SEQUENCE [LARGE SCALE GENOMIC DNA]</scope>
    <source>
        <strain evidence="2 3">CBS 588.65</strain>
    </source>
</reference>
<dbReference type="Proteomes" id="UP001610334">
    <property type="component" value="Unassembled WGS sequence"/>
</dbReference>
<evidence type="ECO:0000256" key="1">
    <source>
        <dbReference type="SAM" id="MobiDB-lite"/>
    </source>
</evidence>
<name>A0ABR4GUJ4_9EURO</name>
<proteinExistence type="predicted"/>